<gene>
    <name evidence="3" type="ORF">DWY14_16960</name>
</gene>
<sequence length="456" mass="52610">MGYISIQINKAKGSADTGASDHIERKTTPKNADPTRTHLNRELVQFPDGVADRTGAISHRIRTAGIRRKITPDQVRAIRIVLSGTHEDMARVQDEERLGEWCDDNLQWLYRTFGRENTVSAVLHMDEHTPHIHATVVPIVTGERRKAKRKQTEGKRTYRKKANAVRLCADDLLTRERLVAYHDSYAAAMAKYGLQRGIRGSEARHTTTAQYYRELKRQTGELEANVQQLQVKQQQAERQLDEVRKEIKSEKLEAAKTEAKTALVAKVGSLFGSGKLKELEADNHALQSEVAARDERIELLQQQIEWQQEEHNRQLMEMQAKHRKEITDKEAEHQKKVSFLKSIISKAQTWFPLFQELVYMEKFCLKVGFNERQTATLISGKPLFYEGELYSEEHKRKFKTEKAGFQMVKDPKDSSKLALAINGQLIGEWFREQFDRLYASMRKTVISPRSRKSLRQ</sequence>
<dbReference type="InterPro" id="IPR001668">
    <property type="entry name" value="Mob_Pre"/>
</dbReference>
<dbReference type="RefSeq" id="WP_118034410.1">
    <property type="nucleotide sequence ID" value="NZ_QRUT01000068.1"/>
</dbReference>
<dbReference type="Gene3D" id="3.30.930.30">
    <property type="match status" value="1"/>
</dbReference>
<accession>A0A412H1B9</accession>
<comment type="caution">
    <text evidence="3">The sequence shown here is derived from an EMBL/GenBank/DDBJ whole genome shotgun (WGS) entry which is preliminary data.</text>
</comment>
<feature type="coiled-coil region" evidence="1">
    <location>
        <begin position="212"/>
        <end position="332"/>
    </location>
</feature>
<dbReference type="Pfam" id="PF01076">
    <property type="entry name" value="Mob_Pre"/>
    <property type="match status" value="1"/>
</dbReference>
<feature type="compositionally biased region" description="Basic and acidic residues" evidence="2">
    <location>
        <begin position="19"/>
        <end position="36"/>
    </location>
</feature>
<dbReference type="GO" id="GO:0003677">
    <property type="term" value="F:DNA binding"/>
    <property type="evidence" value="ECO:0007669"/>
    <property type="project" value="InterPro"/>
</dbReference>
<protein>
    <submittedName>
        <fullName evidence="3">Mobilization protein</fullName>
    </submittedName>
</protein>
<proteinExistence type="predicted"/>
<dbReference type="Proteomes" id="UP000285750">
    <property type="component" value="Unassembled WGS sequence"/>
</dbReference>
<evidence type="ECO:0000256" key="2">
    <source>
        <dbReference type="SAM" id="MobiDB-lite"/>
    </source>
</evidence>
<dbReference type="AlphaFoldDB" id="A0A412H1B9"/>
<evidence type="ECO:0000256" key="1">
    <source>
        <dbReference type="SAM" id="Coils"/>
    </source>
</evidence>
<name>A0A412H1B9_9BACT</name>
<dbReference type="NCBIfam" id="NF041497">
    <property type="entry name" value="MobV"/>
    <property type="match status" value="1"/>
</dbReference>
<dbReference type="GO" id="GO:0006310">
    <property type="term" value="P:DNA recombination"/>
    <property type="evidence" value="ECO:0007669"/>
    <property type="project" value="InterPro"/>
</dbReference>
<dbReference type="CDD" id="cd17242">
    <property type="entry name" value="MobM_relaxase"/>
    <property type="match status" value="1"/>
</dbReference>
<reference evidence="3 4" key="1">
    <citation type="submission" date="2018-08" db="EMBL/GenBank/DDBJ databases">
        <title>A genome reference for cultivated species of the human gut microbiota.</title>
        <authorList>
            <person name="Zou Y."/>
            <person name="Xue W."/>
            <person name="Luo G."/>
        </authorList>
    </citation>
    <scope>NUCLEOTIDE SEQUENCE [LARGE SCALE GENOMIC DNA]</scope>
    <source>
        <strain evidence="3 4">AF24-16AC</strain>
    </source>
</reference>
<feature type="region of interest" description="Disordered" evidence="2">
    <location>
        <begin position="14"/>
        <end position="36"/>
    </location>
</feature>
<keyword evidence="1" id="KW-0175">Coiled coil</keyword>
<organism evidence="3 4">
    <name type="scientific">Phocaeicola plebeius</name>
    <dbReference type="NCBI Taxonomy" id="310297"/>
    <lineage>
        <taxon>Bacteria</taxon>
        <taxon>Pseudomonadati</taxon>
        <taxon>Bacteroidota</taxon>
        <taxon>Bacteroidia</taxon>
        <taxon>Bacteroidales</taxon>
        <taxon>Bacteroidaceae</taxon>
        <taxon>Phocaeicola</taxon>
    </lineage>
</organism>
<dbReference type="EMBL" id="QRUY01000068">
    <property type="protein sequence ID" value="RGS01693.1"/>
    <property type="molecule type" value="Genomic_DNA"/>
</dbReference>
<evidence type="ECO:0000313" key="4">
    <source>
        <dbReference type="Proteomes" id="UP000285750"/>
    </source>
</evidence>
<evidence type="ECO:0000313" key="3">
    <source>
        <dbReference type="EMBL" id="RGS01693.1"/>
    </source>
</evidence>